<dbReference type="Proteomes" id="UP000053060">
    <property type="component" value="Unassembled WGS sequence"/>
</dbReference>
<accession>A0A0V9UP87</accession>
<dbReference type="InterPro" id="IPR033437">
    <property type="entry name" value="DUF5130"/>
</dbReference>
<dbReference type="AlphaFoldDB" id="A0A0V9UP87"/>
<dbReference type="RefSeq" id="WP_060651143.1">
    <property type="nucleotide sequence ID" value="NZ_AZXY01000002.1"/>
</dbReference>
<sequence length="157" mass="16308">MASGDVIQRPAVAPENLPHGAALTASGRISAVRGLGQAFTGAPFKDRDLITLDDTLTHAMRITNVRFTVYIGDDVNPAAATDALLPTTPDADNSVLVAVYPNQRSIEVRSGRTAADRATDRVLQLGITAAVSSFGQGNLLDGITSAVRVIANAMVAP</sequence>
<evidence type="ECO:0000313" key="1">
    <source>
        <dbReference type="EMBL" id="KSZ59806.1"/>
    </source>
</evidence>
<reference evidence="2" key="1">
    <citation type="submission" date="2015-01" db="EMBL/GenBank/DDBJ databases">
        <title>Draft genome sequence of Rhodococcus pyridinivorans strain KG-16, a hydrocarbon-degrading bacterium.</title>
        <authorList>
            <person name="Aggarwal R.K."/>
            <person name="Dawar C."/>
        </authorList>
    </citation>
    <scope>NUCLEOTIDE SEQUENCE [LARGE SCALE GENOMIC DNA]</scope>
    <source>
        <strain evidence="2">KG-16</strain>
    </source>
</reference>
<name>A0A0V9UP87_9NOCA</name>
<gene>
    <name evidence="1" type="ORF">Z045_06485</name>
</gene>
<organism evidence="1 2">
    <name type="scientific">Rhodococcus pyridinivorans KG-16</name>
    <dbReference type="NCBI Taxonomy" id="1441730"/>
    <lineage>
        <taxon>Bacteria</taxon>
        <taxon>Bacillati</taxon>
        <taxon>Actinomycetota</taxon>
        <taxon>Actinomycetes</taxon>
        <taxon>Mycobacteriales</taxon>
        <taxon>Nocardiaceae</taxon>
        <taxon>Rhodococcus</taxon>
    </lineage>
</organism>
<dbReference type="Gene3D" id="3.10.310.50">
    <property type="match status" value="1"/>
</dbReference>
<comment type="caution">
    <text evidence="1">The sequence shown here is derived from an EMBL/GenBank/DDBJ whole genome shotgun (WGS) entry which is preliminary data.</text>
</comment>
<dbReference type="EMBL" id="AZXY01000002">
    <property type="protein sequence ID" value="KSZ59806.1"/>
    <property type="molecule type" value="Genomic_DNA"/>
</dbReference>
<protein>
    <recommendedName>
        <fullName evidence="3">DUF5130 domain-containing protein</fullName>
    </recommendedName>
</protein>
<proteinExistence type="predicted"/>
<evidence type="ECO:0000313" key="2">
    <source>
        <dbReference type="Proteomes" id="UP000053060"/>
    </source>
</evidence>
<reference evidence="1 2" key="2">
    <citation type="journal article" date="2016" name="Genome Announc.">
        <title>Draft Genome Sequence of a Versatile Hydrocarbon-Degrading Bacterium, Rhodococcus pyridinivorans Strain KG-16, Collected from Oil Fields in India.</title>
        <authorList>
            <person name="Aggarwal R.K."/>
            <person name="Dawar C."/>
            <person name="Phanindranath R."/>
            <person name="Mutnuri L."/>
            <person name="Dayal A.M."/>
        </authorList>
    </citation>
    <scope>NUCLEOTIDE SEQUENCE [LARGE SCALE GENOMIC DNA]</scope>
    <source>
        <strain evidence="1 2">KG-16</strain>
    </source>
</reference>
<evidence type="ECO:0008006" key="3">
    <source>
        <dbReference type="Google" id="ProtNLM"/>
    </source>
</evidence>
<dbReference type="PATRIC" id="fig|1441730.3.peg.1373"/>
<dbReference type="Pfam" id="PF17174">
    <property type="entry name" value="DUF5130"/>
    <property type="match status" value="1"/>
</dbReference>